<comment type="caution">
    <text evidence="1">The sequence shown here is derived from an EMBL/GenBank/DDBJ whole genome shotgun (WGS) entry which is preliminary data.</text>
</comment>
<protein>
    <submittedName>
        <fullName evidence="1">Uncharacterized protein</fullName>
    </submittedName>
</protein>
<accession>A0AAD9VYG1</accession>
<proteinExistence type="predicted"/>
<evidence type="ECO:0000313" key="2">
    <source>
        <dbReference type="Proteomes" id="UP001265746"/>
    </source>
</evidence>
<organism evidence="1 2">
    <name type="scientific">Phomopsis amygdali</name>
    <name type="common">Fusicoccum amygdali</name>
    <dbReference type="NCBI Taxonomy" id="1214568"/>
    <lineage>
        <taxon>Eukaryota</taxon>
        <taxon>Fungi</taxon>
        <taxon>Dikarya</taxon>
        <taxon>Ascomycota</taxon>
        <taxon>Pezizomycotina</taxon>
        <taxon>Sordariomycetes</taxon>
        <taxon>Sordariomycetidae</taxon>
        <taxon>Diaporthales</taxon>
        <taxon>Diaporthaceae</taxon>
        <taxon>Diaporthe</taxon>
    </lineage>
</organism>
<dbReference type="Proteomes" id="UP001265746">
    <property type="component" value="Unassembled WGS sequence"/>
</dbReference>
<keyword evidence="2" id="KW-1185">Reference proteome</keyword>
<dbReference type="EMBL" id="JAUJFL010000013">
    <property type="protein sequence ID" value="KAK2595869.1"/>
    <property type="molecule type" value="Genomic_DNA"/>
</dbReference>
<gene>
    <name evidence="1" type="ORF">N8I77_013661</name>
</gene>
<reference evidence="1" key="1">
    <citation type="submission" date="2023-06" db="EMBL/GenBank/DDBJ databases">
        <authorList>
            <person name="Noh H."/>
        </authorList>
    </citation>
    <scope>NUCLEOTIDE SEQUENCE</scope>
    <source>
        <strain evidence="1">DUCC20226</strain>
    </source>
</reference>
<evidence type="ECO:0000313" key="1">
    <source>
        <dbReference type="EMBL" id="KAK2595869.1"/>
    </source>
</evidence>
<name>A0AAD9VYG1_PHOAM</name>
<dbReference type="AlphaFoldDB" id="A0AAD9VYG1"/>
<sequence length="128" mass="14605">MAKVCFAATAVIGEATFNLKRSSIGLLPLSLGELPTGGCLTQLCRRKYRLRRNIFARLASIHNVQQKNFRTRTALKIATQDMEWKDNPKMRLLQSGNREYSTRFGQISVYFPFSEFNDACRSHGNKTE</sequence>